<dbReference type="RefSeq" id="WP_245705629.1">
    <property type="nucleotide sequence ID" value="NZ_FOIT01000002.1"/>
</dbReference>
<accession>A0A662Z2E8</accession>
<evidence type="ECO:0000313" key="1">
    <source>
        <dbReference type="EMBL" id="SEV93362.1"/>
    </source>
</evidence>
<evidence type="ECO:0000313" key="2">
    <source>
        <dbReference type="Proteomes" id="UP000243605"/>
    </source>
</evidence>
<protein>
    <recommendedName>
        <fullName evidence="3">Shikimate kinase</fullName>
    </recommendedName>
</protein>
<name>A0A662Z2E8_9STAP</name>
<gene>
    <name evidence="1" type="ORF">SAMN05192557_0857</name>
</gene>
<dbReference type="Proteomes" id="UP000243605">
    <property type="component" value="Unassembled WGS sequence"/>
</dbReference>
<sequence>MKVVLLFGPQAVGKMTIGEKVGQAFNLPLLHNHVTLDAIWPYIGWNEDTFRLSHNLRMGIFEHSAKDETHPGIVFTFVWAFNLKVDASNSSTTNFSTRRYGSL</sequence>
<keyword evidence="2" id="KW-1185">Reference proteome</keyword>
<evidence type="ECO:0008006" key="3">
    <source>
        <dbReference type="Google" id="ProtNLM"/>
    </source>
</evidence>
<reference evidence="1 2" key="1">
    <citation type="submission" date="2016-10" db="EMBL/GenBank/DDBJ databases">
        <authorList>
            <person name="Varghese N."/>
            <person name="Submissions S."/>
        </authorList>
    </citation>
    <scope>NUCLEOTIDE SEQUENCE [LARGE SCALE GENOMIC DNA]</scope>
    <source>
        <strain evidence="1 2">IBRC-M10081</strain>
    </source>
</reference>
<dbReference type="EMBL" id="FOIT01000002">
    <property type="protein sequence ID" value="SEV93362.1"/>
    <property type="molecule type" value="Genomic_DNA"/>
</dbReference>
<organism evidence="1 2">
    <name type="scientific">Aliicoccus persicus</name>
    <dbReference type="NCBI Taxonomy" id="930138"/>
    <lineage>
        <taxon>Bacteria</taxon>
        <taxon>Bacillati</taxon>
        <taxon>Bacillota</taxon>
        <taxon>Bacilli</taxon>
        <taxon>Bacillales</taxon>
        <taxon>Staphylococcaceae</taxon>
        <taxon>Aliicoccus</taxon>
    </lineage>
</organism>
<proteinExistence type="predicted"/>
<dbReference type="AlphaFoldDB" id="A0A662Z2E8"/>